<feature type="domain" description="ABM" evidence="1">
    <location>
        <begin position="2"/>
        <end position="92"/>
    </location>
</feature>
<dbReference type="SUPFAM" id="SSF54909">
    <property type="entry name" value="Dimeric alpha+beta barrel"/>
    <property type="match status" value="1"/>
</dbReference>
<protein>
    <recommendedName>
        <fullName evidence="1">ABM domain-containing protein</fullName>
    </recommendedName>
</protein>
<dbReference type="InterPro" id="IPR007138">
    <property type="entry name" value="ABM_dom"/>
</dbReference>
<gene>
    <name evidence="2" type="ORF">GV68_24430</name>
</gene>
<evidence type="ECO:0000259" key="1">
    <source>
        <dbReference type="PROSITE" id="PS51725"/>
    </source>
</evidence>
<proteinExistence type="predicted"/>
<dbReference type="Proteomes" id="UP000052167">
    <property type="component" value="Unassembled WGS sequence"/>
</dbReference>
<dbReference type="AlphaFoldDB" id="A0A922TBN7"/>
<dbReference type="InterPro" id="IPR011008">
    <property type="entry name" value="Dimeric_a/b-barrel"/>
</dbReference>
<dbReference type="PROSITE" id="PS51725">
    <property type="entry name" value="ABM"/>
    <property type="match status" value="1"/>
</dbReference>
<dbReference type="OrthoDB" id="287932at2"/>
<keyword evidence="3" id="KW-1185">Reference proteome</keyword>
<name>A0A922TBN7_9HYPH</name>
<comment type="caution">
    <text evidence="2">The sequence shown here is derived from an EMBL/GenBank/DDBJ whole genome shotgun (WGS) entry which is preliminary data.</text>
</comment>
<dbReference type="Pfam" id="PF03992">
    <property type="entry name" value="ABM"/>
    <property type="match status" value="1"/>
</dbReference>
<dbReference type="RefSeq" id="WP_037165715.1">
    <property type="nucleotide sequence ID" value="NZ_CAJXID010000017.1"/>
</dbReference>
<sequence>MIIVLGHIEIDSSEVDDFLGDVDVINPKKRAGSGCLSYSTTGDSHKTGHIAVAERWQDQQSLTAHLEHEATQAFIEKWSGRMRAEVMKYDAFNERSLVE</sequence>
<evidence type="ECO:0000313" key="2">
    <source>
        <dbReference type="EMBL" id="KEQ09571.1"/>
    </source>
</evidence>
<dbReference type="Gene3D" id="3.30.70.100">
    <property type="match status" value="1"/>
</dbReference>
<evidence type="ECO:0000313" key="3">
    <source>
        <dbReference type="Proteomes" id="UP000052167"/>
    </source>
</evidence>
<organism evidence="2 3">
    <name type="scientific">Pseudorhizobium pelagicum</name>
    <dbReference type="NCBI Taxonomy" id="1509405"/>
    <lineage>
        <taxon>Bacteria</taxon>
        <taxon>Pseudomonadati</taxon>
        <taxon>Pseudomonadota</taxon>
        <taxon>Alphaproteobacteria</taxon>
        <taxon>Hyphomicrobiales</taxon>
        <taxon>Rhizobiaceae</taxon>
        <taxon>Rhizobium/Agrobacterium group</taxon>
        <taxon>Pseudorhizobium</taxon>
    </lineage>
</organism>
<dbReference type="EMBL" id="JOKJ01000007">
    <property type="protein sequence ID" value="KEQ09571.1"/>
    <property type="molecule type" value="Genomic_DNA"/>
</dbReference>
<accession>A0A922TBN7</accession>
<reference evidence="2 3" key="1">
    <citation type="submission" date="2014-06" db="EMBL/GenBank/DDBJ databases">
        <title>Rhizobium pelagicum/R2-400B4.</title>
        <authorList>
            <person name="Kimes N.E."/>
            <person name="Lopez-Perez M."/>
        </authorList>
    </citation>
    <scope>NUCLEOTIDE SEQUENCE [LARGE SCALE GENOMIC DNA]</scope>
    <source>
        <strain evidence="2 3">R2-400B4</strain>
    </source>
</reference>